<feature type="region of interest" description="Disordered" evidence="1">
    <location>
        <begin position="168"/>
        <end position="191"/>
    </location>
</feature>
<evidence type="ECO:0000256" key="1">
    <source>
        <dbReference type="SAM" id="MobiDB-lite"/>
    </source>
</evidence>
<dbReference type="VEuPathDB" id="VectorBase:LLONM1_007278"/>
<feature type="region of interest" description="Disordered" evidence="1">
    <location>
        <begin position="1"/>
        <end position="105"/>
    </location>
</feature>
<feature type="compositionally biased region" description="Basic and acidic residues" evidence="1">
    <location>
        <begin position="249"/>
        <end position="266"/>
    </location>
</feature>
<accession>A0A1B0GKA1</accession>
<dbReference type="EnsemblMetazoa" id="LLOJ008439-RA">
    <property type="protein sequence ID" value="LLOJ008439-PA"/>
    <property type="gene ID" value="LLOJ008439"/>
</dbReference>
<dbReference type="AlphaFoldDB" id="A0A1B0GKA1"/>
<evidence type="ECO:0000313" key="3">
    <source>
        <dbReference type="Proteomes" id="UP000092461"/>
    </source>
</evidence>
<dbReference type="EMBL" id="AJWK01028583">
    <property type="status" value="NOT_ANNOTATED_CDS"/>
    <property type="molecule type" value="Genomic_DNA"/>
</dbReference>
<dbReference type="VEuPathDB" id="VectorBase:LLOJ008439"/>
<keyword evidence="3" id="KW-1185">Reference proteome</keyword>
<dbReference type="Proteomes" id="UP000092461">
    <property type="component" value="Unassembled WGS sequence"/>
</dbReference>
<protein>
    <submittedName>
        <fullName evidence="2">Uncharacterized protein</fullName>
    </submittedName>
</protein>
<name>A0A1B0GKA1_LUTLO</name>
<feature type="compositionally biased region" description="Acidic residues" evidence="1">
    <location>
        <begin position="93"/>
        <end position="105"/>
    </location>
</feature>
<proteinExistence type="predicted"/>
<organism evidence="2 3">
    <name type="scientific">Lutzomyia longipalpis</name>
    <name type="common">Sand fly</name>
    <dbReference type="NCBI Taxonomy" id="7200"/>
    <lineage>
        <taxon>Eukaryota</taxon>
        <taxon>Metazoa</taxon>
        <taxon>Ecdysozoa</taxon>
        <taxon>Arthropoda</taxon>
        <taxon>Hexapoda</taxon>
        <taxon>Insecta</taxon>
        <taxon>Pterygota</taxon>
        <taxon>Neoptera</taxon>
        <taxon>Endopterygota</taxon>
        <taxon>Diptera</taxon>
        <taxon>Nematocera</taxon>
        <taxon>Psychodoidea</taxon>
        <taxon>Psychodidae</taxon>
        <taxon>Lutzomyia</taxon>
        <taxon>Lutzomyia</taxon>
    </lineage>
</organism>
<feature type="region of interest" description="Disordered" evidence="1">
    <location>
        <begin position="228"/>
        <end position="313"/>
    </location>
</feature>
<evidence type="ECO:0000313" key="2">
    <source>
        <dbReference type="EnsemblMetazoa" id="LLOJ008439-PA"/>
    </source>
</evidence>
<sequence length="329" mass="34970">MSFVDPLQATGPPSAVKKRERGEYPEEALAEVHAGPSRSKSARVVQKRERGEYPEEALAEVHAGPSGSTKGSNDGGKVAENVVNISSTALAGDSEDPSPDNVDEISESTVLQTGLPVMRNPFDVDLQEEISHYFASPPSWDESSGNSNTSAEEMIVLYSPECGKYSEEAHSEVHAGPSGSTKGSNDGGKVAENVVNIPWTALAGDSEDPLQATESFRVLQKRERGEYPEEALAEVHAGPSRSKSARVVQKRERGEYAEEALAEVHARPSRSKSARVVQKRERGEYAEEALAEVHTGPSGSTKGSNDGGKVAENVVNISSTALAGDSEGK</sequence>
<reference evidence="2" key="1">
    <citation type="submission" date="2020-05" db="UniProtKB">
        <authorList>
            <consortium name="EnsemblMetazoa"/>
        </authorList>
    </citation>
    <scope>IDENTIFICATION</scope>
    <source>
        <strain evidence="2">Jacobina</strain>
    </source>
</reference>